<name>A0A4Y7PF48_9AGAM</name>
<feature type="non-terminal residue" evidence="2">
    <location>
        <position position="290"/>
    </location>
</feature>
<evidence type="ECO:0000313" key="2">
    <source>
        <dbReference type="EMBL" id="TDL13109.1"/>
    </source>
</evidence>
<feature type="region of interest" description="Disordered" evidence="1">
    <location>
        <begin position="1"/>
        <end position="243"/>
    </location>
</feature>
<dbReference type="EMBL" id="ML170999">
    <property type="protein sequence ID" value="TDL13109.1"/>
    <property type="molecule type" value="Genomic_DNA"/>
</dbReference>
<sequence>MGDIPSEPAVPARVEDSLPANLGAGVQASSIPGPSTLPQTITGTDGGHVVPPTLEVHDAGPTAPHETISDSAGDHVHVKQSSSRDVHDAGAAAVRQTISGSVRAHTDTTLRPSHDAQVTFEEGQNPPSPRAESDKAASEVDDDESGASSPEPSEPARASRKRPHEDDSEDSADDLPTPSSRKGMPELEVVIPRSGKSRAPPQPSITIEGPKVKRAKADDPGTPTPDDKNAHKGTIEKHPNGSATWRYHDKEKKKMEKKYFPVGGENCERCTTNDLECMVLSPGGGNTGVA</sequence>
<dbReference type="VEuPathDB" id="FungiDB:BD410DRAFT_847354"/>
<accession>A0A4Y7PF48</accession>
<reference evidence="2 3" key="1">
    <citation type="submission" date="2018-06" db="EMBL/GenBank/DDBJ databases">
        <title>A transcriptomic atlas of mushroom development highlights an independent origin of complex multicellularity.</title>
        <authorList>
            <consortium name="DOE Joint Genome Institute"/>
            <person name="Krizsan K."/>
            <person name="Almasi E."/>
            <person name="Merenyi Z."/>
            <person name="Sahu N."/>
            <person name="Viragh M."/>
            <person name="Koszo T."/>
            <person name="Mondo S."/>
            <person name="Kiss B."/>
            <person name="Balint B."/>
            <person name="Kues U."/>
            <person name="Barry K."/>
            <person name="Hegedus J.C."/>
            <person name="Henrissat B."/>
            <person name="Johnson J."/>
            <person name="Lipzen A."/>
            <person name="Ohm R."/>
            <person name="Nagy I."/>
            <person name="Pangilinan J."/>
            <person name="Yan J."/>
            <person name="Xiong Y."/>
            <person name="Grigoriev I.V."/>
            <person name="Hibbett D.S."/>
            <person name="Nagy L.G."/>
        </authorList>
    </citation>
    <scope>NUCLEOTIDE SEQUENCE [LARGE SCALE GENOMIC DNA]</scope>
    <source>
        <strain evidence="2 3">SZMC22713</strain>
    </source>
</reference>
<dbReference type="AlphaFoldDB" id="A0A4Y7PF48"/>
<keyword evidence="3" id="KW-1185">Reference proteome</keyword>
<feature type="compositionally biased region" description="Polar residues" evidence="1">
    <location>
        <begin position="27"/>
        <end position="43"/>
    </location>
</feature>
<dbReference type="Proteomes" id="UP000294933">
    <property type="component" value="Unassembled WGS sequence"/>
</dbReference>
<feature type="compositionally biased region" description="Basic and acidic residues" evidence="1">
    <location>
        <begin position="104"/>
        <end position="114"/>
    </location>
</feature>
<gene>
    <name evidence="2" type="ORF">BD410DRAFT_847354</name>
</gene>
<protein>
    <submittedName>
        <fullName evidence="2">Uncharacterized protein</fullName>
    </submittedName>
</protein>
<evidence type="ECO:0000256" key="1">
    <source>
        <dbReference type="SAM" id="MobiDB-lite"/>
    </source>
</evidence>
<evidence type="ECO:0000313" key="3">
    <source>
        <dbReference type="Proteomes" id="UP000294933"/>
    </source>
</evidence>
<organism evidence="2 3">
    <name type="scientific">Rickenella mellea</name>
    <dbReference type="NCBI Taxonomy" id="50990"/>
    <lineage>
        <taxon>Eukaryota</taxon>
        <taxon>Fungi</taxon>
        <taxon>Dikarya</taxon>
        <taxon>Basidiomycota</taxon>
        <taxon>Agaricomycotina</taxon>
        <taxon>Agaricomycetes</taxon>
        <taxon>Hymenochaetales</taxon>
        <taxon>Rickenellaceae</taxon>
        <taxon>Rickenella</taxon>
    </lineage>
</organism>
<feature type="compositionally biased region" description="Basic and acidic residues" evidence="1">
    <location>
        <begin position="215"/>
        <end position="239"/>
    </location>
</feature>
<feature type="compositionally biased region" description="Basic and acidic residues" evidence="1">
    <location>
        <begin position="72"/>
        <end position="88"/>
    </location>
</feature>
<proteinExistence type="predicted"/>